<reference evidence="2 3" key="1">
    <citation type="submission" date="2020-01" db="EMBL/GenBank/DDBJ databases">
        <title>Genomes of bacteria type strains.</title>
        <authorList>
            <person name="Chen J."/>
            <person name="Zhu S."/>
            <person name="Yang J."/>
        </authorList>
    </citation>
    <scope>NUCLEOTIDE SEQUENCE [LARGE SCALE GENOMIC DNA]</scope>
    <source>
        <strain evidence="2 3">LMG 24078</strain>
    </source>
</reference>
<feature type="transmembrane region" description="Helical" evidence="1">
    <location>
        <begin position="153"/>
        <end position="173"/>
    </location>
</feature>
<protein>
    <recommendedName>
        <fullName evidence="4">Chemotaxis protein</fullName>
    </recommendedName>
</protein>
<keyword evidence="1" id="KW-0472">Membrane</keyword>
<evidence type="ECO:0008006" key="4">
    <source>
        <dbReference type="Google" id="ProtNLM"/>
    </source>
</evidence>
<feature type="transmembrane region" description="Helical" evidence="1">
    <location>
        <begin position="179"/>
        <end position="202"/>
    </location>
</feature>
<comment type="caution">
    <text evidence="2">The sequence shown here is derived from an EMBL/GenBank/DDBJ whole genome shotgun (WGS) entry which is preliminary data.</text>
</comment>
<organism evidence="2 3">
    <name type="scientific">Alteromonas genovensis</name>
    <dbReference type="NCBI Taxonomy" id="471225"/>
    <lineage>
        <taxon>Bacteria</taxon>
        <taxon>Pseudomonadati</taxon>
        <taxon>Pseudomonadota</taxon>
        <taxon>Gammaproteobacteria</taxon>
        <taxon>Alteromonadales</taxon>
        <taxon>Alteromonadaceae</taxon>
        <taxon>Alteromonas/Salinimonas group</taxon>
        <taxon>Alteromonas</taxon>
    </lineage>
</organism>
<evidence type="ECO:0000313" key="2">
    <source>
        <dbReference type="EMBL" id="NDW15791.1"/>
    </source>
</evidence>
<dbReference type="Proteomes" id="UP000471381">
    <property type="component" value="Unassembled WGS sequence"/>
</dbReference>
<keyword evidence="1" id="KW-1133">Transmembrane helix</keyword>
<evidence type="ECO:0000313" key="3">
    <source>
        <dbReference type="Proteomes" id="UP000471381"/>
    </source>
</evidence>
<dbReference type="RefSeq" id="WP_163106479.1">
    <property type="nucleotide sequence ID" value="NZ_JAAAWO010000006.1"/>
</dbReference>
<sequence length="311" mass="34273">MLKIIWILFKVTGRLLLECLTFFNYAHYDLERSKLKEVEKRYQSLIGETNTFIKKRNLIIKRFKAQLEAVSSRLNFCFQGIVKGENVALLKLEVDKKQKLEGLRGLTEYKLFALKTVSLGSVGAVGGGTLAGAGWVVVAALGTASTGTAIGGLSGVAAFNATLAWFGGGAIVAGGSGMVGGTVILALIVMAPMALLAGYFTYRSALKLERKRKAIEQQIPSIKKKYDMAHRDYHTILLQEAKIKQVFSTFITSVDRTKKKYLPLGIFSSVLNYCRKDTQKVDAMNAELRIIVSDFFKKMEAPQSNNKISLP</sequence>
<dbReference type="AlphaFoldDB" id="A0A6N9TF72"/>
<gene>
    <name evidence="2" type="ORF">GTQ48_09705</name>
</gene>
<keyword evidence="3" id="KW-1185">Reference proteome</keyword>
<feature type="transmembrane region" description="Helical" evidence="1">
    <location>
        <begin position="119"/>
        <end position="141"/>
    </location>
</feature>
<dbReference type="EMBL" id="JAAAWO010000006">
    <property type="protein sequence ID" value="NDW15791.1"/>
    <property type="molecule type" value="Genomic_DNA"/>
</dbReference>
<evidence type="ECO:0000256" key="1">
    <source>
        <dbReference type="SAM" id="Phobius"/>
    </source>
</evidence>
<accession>A0A6N9TF72</accession>
<keyword evidence="1" id="KW-0812">Transmembrane</keyword>
<proteinExistence type="predicted"/>
<name>A0A6N9TF72_9ALTE</name>